<organism evidence="2 7">
    <name type="scientific">Phytophthora fragariae</name>
    <dbReference type="NCBI Taxonomy" id="53985"/>
    <lineage>
        <taxon>Eukaryota</taxon>
        <taxon>Sar</taxon>
        <taxon>Stramenopiles</taxon>
        <taxon>Oomycota</taxon>
        <taxon>Peronosporomycetes</taxon>
        <taxon>Peronosporales</taxon>
        <taxon>Peronosporaceae</taxon>
        <taxon>Phytophthora</taxon>
    </lineage>
</organism>
<evidence type="ECO:0000313" key="7">
    <source>
        <dbReference type="Proteomes" id="UP000460718"/>
    </source>
</evidence>
<proteinExistence type="predicted"/>
<dbReference type="Proteomes" id="UP000433483">
    <property type="component" value="Unassembled WGS sequence"/>
</dbReference>
<evidence type="ECO:0000256" key="1">
    <source>
        <dbReference type="SAM" id="Coils"/>
    </source>
</evidence>
<evidence type="ECO:0000313" key="4">
    <source>
        <dbReference type="EMBL" id="KAE9230659.1"/>
    </source>
</evidence>
<name>A0A6A3KMS2_9STRA</name>
<gene>
    <name evidence="4" type="ORF">PF002_g12926</name>
    <name evidence="3" type="ORF">PF005_g8298</name>
    <name evidence="2" type="ORF">PF011_g12202</name>
</gene>
<dbReference type="AlphaFoldDB" id="A0A6A3KMS2"/>
<dbReference type="EMBL" id="QXGB01000349">
    <property type="protein sequence ID" value="KAE9218386.1"/>
    <property type="molecule type" value="Genomic_DNA"/>
</dbReference>
<evidence type="ECO:0000313" key="2">
    <source>
        <dbReference type="EMBL" id="KAE9005053.1"/>
    </source>
</evidence>
<protein>
    <submittedName>
        <fullName evidence="2">Uncharacterized protein</fullName>
    </submittedName>
</protein>
<feature type="coiled-coil region" evidence="1">
    <location>
        <begin position="7"/>
        <end position="34"/>
    </location>
</feature>
<dbReference type="Proteomes" id="UP000440367">
    <property type="component" value="Unassembled WGS sequence"/>
</dbReference>
<reference evidence="2 7" key="1">
    <citation type="submission" date="2018-09" db="EMBL/GenBank/DDBJ databases">
        <title>Genomic investigation of the strawberry pathogen Phytophthora fragariae indicates pathogenicity is determined by transcriptional variation in three key races.</title>
        <authorList>
            <person name="Adams T.M."/>
            <person name="Armitage A.D."/>
            <person name="Sobczyk M.K."/>
            <person name="Bates H.J."/>
            <person name="Dunwell J.M."/>
            <person name="Nellist C.F."/>
            <person name="Harrison R.J."/>
        </authorList>
    </citation>
    <scope>NUCLEOTIDE SEQUENCE [LARGE SCALE GENOMIC DNA]</scope>
    <source>
        <strain evidence="4 6">BC-1</strain>
        <strain evidence="3 5">NOV-27</strain>
        <strain evidence="2 7">SCRP245</strain>
    </source>
</reference>
<comment type="caution">
    <text evidence="2">The sequence shown here is derived from an EMBL/GenBank/DDBJ whole genome shotgun (WGS) entry which is preliminary data.</text>
</comment>
<dbReference type="Proteomes" id="UP000460718">
    <property type="component" value="Unassembled WGS sequence"/>
</dbReference>
<dbReference type="EMBL" id="QXFW01000701">
    <property type="protein sequence ID" value="KAE9005053.1"/>
    <property type="molecule type" value="Genomic_DNA"/>
</dbReference>
<evidence type="ECO:0000313" key="6">
    <source>
        <dbReference type="Proteomes" id="UP000440367"/>
    </source>
</evidence>
<sequence>MEKYHMEVLLRAKQAQLEERVRSAKRQLENAYDHAPESSKKQLKEVSNAVQAYVNGLLAKSWPA</sequence>
<evidence type="ECO:0000313" key="5">
    <source>
        <dbReference type="Proteomes" id="UP000433483"/>
    </source>
</evidence>
<evidence type="ECO:0000313" key="3">
    <source>
        <dbReference type="EMBL" id="KAE9218386.1"/>
    </source>
</evidence>
<dbReference type="EMBL" id="QXGD01000639">
    <property type="protein sequence ID" value="KAE9230659.1"/>
    <property type="molecule type" value="Genomic_DNA"/>
</dbReference>
<keyword evidence="1" id="KW-0175">Coiled coil</keyword>
<accession>A0A6A3KMS2</accession>
<keyword evidence="5" id="KW-1185">Reference proteome</keyword>